<keyword evidence="16" id="KW-1185">Reference proteome</keyword>
<dbReference type="InterPro" id="IPR004101">
    <property type="entry name" value="Mur_ligase_C"/>
</dbReference>
<evidence type="ECO:0000256" key="4">
    <source>
        <dbReference type="ARBA" id="ARBA00022741"/>
    </source>
</evidence>
<organism evidence="15 16">
    <name type="scientific">Actinoallomurus oryzae</name>
    <dbReference type="NCBI Taxonomy" id="502180"/>
    <lineage>
        <taxon>Bacteria</taxon>
        <taxon>Bacillati</taxon>
        <taxon>Actinomycetota</taxon>
        <taxon>Actinomycetes</taxon>
        <taxon>Streptosporangiales</taxon>
        <taxon>Thermomonosporaceae</taxon>
        <taxon>Actinoallomurus</taxon>
    </lineage>
</organism>
<evidence type="ECO:0000259" key="14">
    <source>
        <dbReference type="Pfam" id="PF08245"/>
    </source>
</evidence>
<keyword evidence="8 10" id="KW-0131">Cell cycle</keyword>
<dbReference type="HAMAP" id="MF_02019">
    <property type="entry name" value="MurF"/>
    <property type="match status" value="1"/>
</dbReference>
<comment type="similarity">
    <text evidence="10">Belongs to the MurCDEF family. MurF subfamily.</text>
</comment>
<evidence type="ECO:0000259" key="12">
    <source>
        <dbReference type="Pfam" id="PF01225"/>
    </source>
</evidence>
<evidence type="ECO:0000256" key="2">
    <source>
        <dbReference type="ARBA" id="ARBA00022598"/>
    </source>
</evidence>
<dbReference type="Pfam" id="PF01225">
    <property type="entry name" value="Mur_ligase"/>
    <property type="match status" value="1"/>
</dbReference>
<dbReference type="NCBIfam" id="TIGR01143">
    <property type="entry name" value="murF"/>
    <property type="match status" value="1"/>
</dbReference>
<keyword evidence="4 10" id="KW-0547">Nucleotide-binding</keyword>
<reference evidence="16" key="1">
    <citation type="journal article" date="2019" name="Int. J. Syst. Evol. Microbiol.">
        <title>The Global Catalogue of Microorganisms (GCM) 10K type strain sequencing project: providing services to taxonomists for standard genome sequencing and annotation.</title>
        <authorList>
            <consortium name="The Broad Institute Genomics Platform"/>
            <consortium name="The Broad Institute Genome Sequencing Center for Infectious Disease"/>
            <person name="Wu L."/>
            <person name="Ma J."/>
        </authorList>
    </citation>
    <scope>NUCLEOTIDE SEQUENCE [LARGE SCALE GENOMIC DNA]</scope>
    <source>
        <strain evidence="16">JCM 17933</strain>
    </source>
</reference>
<evidence type="ECO:0000256" key="9">
    <source>
        <dbReference type="ARBA" id="ARBA00023316"/>
    </source>
</evidence>
<comment type="pathway">
    <text evidence="10 11">Cell wall biogenesis; peptidoglycan biosynthesis.</text>
</comment>
<comment type="catalytic activity">
    <reaction evidence="10 11">
        <text>D-alanyl-D-alanine + UDP-N-acetyl-alpha-D-muramoyl-L-alanyl-gamma-D-glutamyl-meso-2,6-diaminopimelate + ATP = UDP-N-acetyl-alpha-D-muramoyl-L-alanyl-gamma-D-glutamyl-meso-2,6-diaminopimeloyl-D-alanyl-D-alanine + ADP + phosphate + H(+)</text>
        <dbReference type="Rhea" id="RHEA:28374"/>
        <dbReference type="ChEBI" id="CHEBI:15378"/>
        <dbReference type="ChEBI" id="CHEBI:30616"/>
        <dbReference type="ChEBI" id="CHEBI:43474"/>
        <dbReference type="ChEBI" id="CHEBI:57822"/>
        <dbReference type="ChEBI" id="CHEBI:61386"/>
        <dbReference type="ChEBI" id="CHEBI:83905"/>
        <dbReference type="ChEBI" id="CHEBI:456216"/>
        <dbReference type="EC" id="6.3.2.10"/>
    </reaction>
</comment>
<dbReference type="Gene3D" id="3.90.190.20">
    <property type="entry name" value="Mur ligase, C-terminal domain"/>
    <property type="match status" value="1"/>
</dbReference>
<keyword evidence="1 10" id="KW-0963">Cytoplasm</keyword>
<comment type="function">
    <text evidence="10 11">Involved in cell wall formation. Catalyzes the final step in the synthesis of UDP-N-acetylmuramoyl-pentapeptide, the precursor of murein.</text>
</comment>
<dbReference type="SUPFAM" id="SSF53623">
    <property type="entry name" value="MurD-like peptide ligases, catalytic domain"/>
    <property type="match status" value="1"/>
</dbReference>
<evidence type="ECO:0000313" key="15">
    <source>
        <dbReference type="EMBL" id="GAA4512013.1"/>
    </source>
</evidence>
<evidence type="ECO:0000259" key="13">
    <source>
        <dbReference type="Pfam" id="PF02875"/>
    </source>
</evidence>
<dbReference type="SUPFAM" id="SSF63418">
    <property type="entry name" value="MurE/MurF N-terminal domain"/>
    <property type="match status" value="1"/>
</dbReference>
<keyword evidence="2 10" id="KW-0436">Ligase</keyword>
<evidence type="ECO:0000256" key="11">
    <source>
        <dbReference type="RuleBase" id="RU004136"/>
    </source>
</evidence>
<name>A0ABP8QWN3_9ACTN</name>
<evidence type="ECO:0000313" key="16">
    <source>
        <dbReference type="Proteomes" id="UP001500503"/>
    </source>
</evidence>
<keyword evidence="6 10" id="KW-0133">Cell shape</keyword>
<dbReference type="RefSeq" id="WP_345472445.1">
    <property type="nucleotide sequence ID" value="NZ_BAABHF010000046.1"/>
</dbReference>
<dbReference type="InterPro" id="IPR000713">
    <property type="entry name" value="Mur_ligase_N"/>
</dbReference>
<keyword evidence="9 10" id="KW-0961">Cell wall biogenesis/degradation</keyword>
<dbReference type="EC" id="6.3.2.10" evidence="10 11"/>
<dbReference type="Gene3D" id="3.40.1190.10">
    <property type="entry name" value="Mur-like, catalytic domain"/>
    <property type="match status" value="1"/>
</dbReference>
<dbReference type="Gene3D" id="3.40.1390.10">
    <property type="entry name" value="MurE/MurF, N-terminal domain"/>
    <property type="match status" value="1"/>
</dbReference>
<evidence type="ECO:0000256" key="7">
    <source>
        <dbReference type="ARBA" id="ARBA00022984"/>
    </source>
</evidence>
<keyword evidence="7 10" id="KW-0573">Peptidoglycan synthesis</keyword>
<keyword evidence="3 10" id="KW-0132">Cell division</keyword>
<protein>
    <recommendedName>
        <fullName evidence="10 11">UDP-N-acetylmuramoyl-tripeptide--D-alanyl-D-alanine ligase</fullName>
        <ecNumber evidence="10 11">6.3.2.10</ecNumber>
    </recommendedName>
    <alternativeName>
        <fullName evidence="10">D-alanyl-D-alanine-adding enzyme</fullName>
    </alternativeName>
</protein>
<dbReference type="InterPro" id="IPR036615">
    <property type="entry name" value="Mur_ligase_C_dom_sf"/>
</dbReference>
<evidence type="ECO:0000256" key="3">
    <source>
        <dbReference type="ARBA" id="ARBA00022618"/>
    </source>
</evidence>
<dbReference type="GO" id="GO:0016874">
    <property type="term" value="F:ligase activity"/>
    <property type="evidence" value="ECO:0007669"/>
    <property type="project" value="UniProtKB-KW"/>
</dbReference>
<sequence length="461" mass="47664">MITLTLEEIARAVGGTVHGTSGPVRVTGPVVIDSREATEGALFAAIVGARSDGHDFAGQVYAAGASAVLGSRPVDGPCVVVDDVVDALTELAVYVRDRLDPVVIGLTGSVGKTTTKDLLAQILEQNGPTVATDRSYNNELGLPLTILRADRRTRYLVLEMGAGKPGDITHLMRVARPQLGLVLNVGPAHIMTLGGVEGVAKAKAELPRALPPAVKGGFAVLNADDERVVAMAQQTLAQVVFYGTGPDATVRAEDVTVDPDGHASFTLRTPSGKAPVRLSLPGEHLVANALAAAAVAGVIGVATDRIAEALSSAVRRSPNRFQVTERADGVTIIDDAYNANPVSMRAALRTAATMAAGRRRIAVFGEMTGQAEETAYHHSALGRLVGELGVEILVVVGTGEGPETLAEAARAAGVSVHEVPDRDAATDLVRDLLQPADVVLVKASSEAGLSAVAAALRDQEK</sequence>
<evidence type="ECO:0000256" key="8">
    <source>
        <dbReference type="ARBA" id="ARBA00023306"/>
    </source>
</evidence>
<feature type="domain" description="Mur ligase C-terminal" evidence="13">
    <location>
        <begin position="319"/>
        <end position="444"/>
    </location>
</feature>
<accession>A0ABP8QWN3</accession>
<dbReference type="InterPro" id="IPR005863">
    <property type="entry name" value="UDP-N-AcMur_synth"/>
</dbReference>
<gene>
    <name evidence="10" type="primary">murF</name>
    <name evidence="15" type="ORF">GCM10023191_077030</name>
</gene>
<dbReference type="Pfam" id="PF08245">
    <property type="entry name" value="Mur_ligase_M"/>
    <property type="match status" value="1"/>
</dbReference>
<dbReference type="Proteomes" id="UP001500503">
    <property type="component" value="Unassembled WGS sequence"/>
</dbReference>
<dbReference type="InterPro" id="IPR035911">
    <property type="entry name" value="MurE/MurF_N"/>
</dbReference>
<dbReference type="InterPro" id="IPR013221">
    <property type="entry name" value="Mur_ligase_cen"/>
</dbReference>
<dbReference type="InterPro" id="IPR051046">
    <property type="entry name" value="MurCDEF_CellWall_CoF430Synth"/>
</dbReference>
<dbReference type="PANTHER" id="PTHR43024:SF1">
    <property type="entry name" value="UDP-N-ACETYLMURAMOYL-TRIPEPTIDE--D-ALANYL-D-ALANINE LIGASE"/>
    <property type="match status" value="1"/>
</dbReference>
<dbReference type="SUPFAM" id="SSF53244">
    <property type="entry name" value="MurD-like peptide ligases, peptide-binding domain"/>
    <property type="match status" value="1"/>
</dbReference>
<evidence type="ECO:0000256" key="1">
    <source>
        <dbReference type="ARBA" id="ARBA00022490"/>
    </source>
</evidence>
<comment type="subcellular location">
    <subcellularLocation>
        <location evidence="10 11">Cytoplasm</location>
    </subcellularLocation>
</comment>
<evidence type="ECO:0000256" key="6">
    <source>
        <dbReference type="ARBA" id="ARBA00022960"/>
    </source>
</evidence>
<proteinExistence type="inferred from homology"/>
<comment type="caution">
    <text evidence="15">The sequence shown here is derived from an EMBL/GenBank/DDBJ whole genome shotgun (WGS) entry which is preliminary data.</text>
</comment>
<feature type="binding site" evidence="10">
    <location>
        <begin position="108"/>
        <end position="114"/>
    </location>
    <ligand>
        <name>ATP</name>
        <dbReference type="ChEBI" id="CHEBI:30616"/>
    </ligand>
</feature>
<feature type="domain" description="Mur ligase central" evidence="14">
    <location>
        <begin position="107"/>
        <end position="296"/>
    </location>
</feature>
<evidence type="ECO:0000256" key="10">
    <source>
        <dbReference type="HAMAP-Rule" id="MF_02019"/>
    </source>
</evidence>
<evidence type="ECO:0000256" key="5">
    <source>
        <dbReference type="ARBA" id="ARBA00022840"/>
    </source>
</evidence>
<keyword evidence="5 10" id="KW-0067">ATP-binding</keyword>
<feature type="domain" description="Mur ligase N-terminal catalytic" evidence="12">
    <location>
        <begin position="30"/>
        <end position="75"/>
    </location>
</feature>
<dbReference type="PANTHER" id="PTHR43024">
    <property type="entry name" value="UDP-N-ACETYLMURAMOYL-TRIPEPTIDE--D-ALANYL-D-ALANINE LIGASE"/>
    <property type="match status" value="1"/>
</dbReference>
<dbReference type="Pfam" id="PF02875">
    <property type="entry name" value="Mur_ligase_C"/>
    <property type="match status" value="1"/>
</dbReference>
<dbReference type="EMBL" id="BAABHF010000046">
    <property type="protein sequence ID" value="GAA4512013.1"/>
    <property type="molecule type" value="Genomic_DNA"/>
</dbReference>
<dbReference type="InterPro" id="IPR036565">
    <property type="entry name" value="Mur-like_cat_sf"/>
</dbReference>